<dbReference type="AlphaFoldDB" id="A0A315EHV7"/>
<dbReference type="InterPro" id="IPR032687">
    <property type="entry name" value="AraC-type_N"/>
</dbReference>
<keyword evidence="2" id="KW-0238">DNA-binding</keyword>
<dbReference type="RefSeq" id="WP_108311623.1">
    <property type="nucleotide sequence ID" value="NZ_NESN01000001.1"/>
</dbReference>
<name>A0A315EHV7_9BURK</name>
<evidence type="ECO:0000313" key="6">
    <source>
        <dbReference type="Proteomes" id="UP000250790"/>
    </source>
</evidence>
<accession>A0A315EHV7</accession>
<dbReference type="Pfam" id="PF12625">
    <property type="entry name" value="Arabinose_bd"/>
    <property type="match status" value="1"/>
</dbReference>
<evidence type="ECO:0000256" key="1">
    <source>
        <dbReference type="ARBA" id="ARBA00023015"/>
    </source>
</evidence>
<dbReference type="OrthoDB" id="8584243at2"/>
<protein>
    <submittedName>
        <fullName evidence="5">AraC family transcriptional regulator</fullName>
    </submittedName>
</protein>
<reference evidence="5 6" key="1">
    <citation type="submission" date="2017-04" db="EMBL/GenBank/DDBJ databases">
        <title>Unexpected and diverse lifestyles within the genus Limnohabitans.</title>
        <authorList>
            <person name="Kasalicky V."/>
            <person name="Mehrshad M."/>
            <person name="Andrei S.-A."/>
            <person name="Salcher M."/>
            <person name="Kratochvilova H."/>
            <person name="Simek K."/>
            <person name="Ghai R."/>
        </authorList>
    </citation>
    <scope>NUCLEOTIDE SEQUENCE [LARGE SCALE GENOMIC DNA]</scope>
    <source>
        <strain evidence="5 6">II-B4</strain>
    </source>
</reference>
<dbReference type="PANTHER" id="PTHR47894">
    <property type="entry name" value="HTH-TYPE TRANSCRIPTIONAL REGULATOR GADX"/>
    <property type="match status" value="1"/>
</dbReference>
<dbReference type="InterPro" id="IPR018060">
    <property type="entry name" value="HTH_AraC"/>
</dbReference>
<dbReference type="PROSITE" id="PS01124">
    <property type="entry name" value="HTH_ARAC_FAMILY_2"/>
    <property type="match status" value="1"/>
</dbReference>
<dbReference type="GO" id="GO:0005829">
    <property type="term" value="C:cytosol"/>
    <property type="evidence" value="ECO:0007669"/>
    <property type="project" value="TreeGrafter"/>
</dbReference>
<dbReference type="PANTHER" id="PTHR47894:SF1">
    <property type="entry name" value="HTH-TYPE TRANSCRIPTIONAL REGULATOR VQSM"/>
    <property type="match status" value="1"/>
</dbReference>
<dbReference type="EMBL" id="NESN01000001">
    <property type="protein sequence ID" value="PUE55632.1"/>
    <property type="molecule type" value="Genomic_DNA"/>
</dbReference>
<evidence type="ECO:0000256" key="3">
    <source>
        <dbReference type="ARBA" id="ARBA00023163"/>
    </source>
</evidence>
<dbReference type="Gene3D" id="1.10.10.60">
    <property type="entry name" value="Homeodomain-like"/>
    <property type="match status" value="1"/>
</dbReference>
<feature type="domain" description="HTH araC/xylS-type" evidence="4">
    <location>
        <begin position="232"/>
        <end position="330"/>
    </location>
</feature>
<dbReference type="SUPFAM" id="SSF46689">
    <property type="entry name" value="Homeodomain-like"/>
    <property type="match status" value="1"/>
</dbReference>
<comment type="caution">
    <text evidence="5">The sequence shown here is derived from an EMBL/GenBank/DDBJ whole genome shotgun (WGS) entry which is preliminary data.</text>
</comment>
<gene>
    <name evidence="5" type="ORF">B9Z37_03555</name>
</gene>
<dbReference type="GO" id="GO:0000976">
    <property type="term" value="F:transcription cis-regulatory region binding"/>
    <property type="evidence" value="ECO:0007669"/>
    <property type="project" value="TreeGrafter"/>
</dbReference>
<keyword evidence="6" id="KW-1185">Reference proteome</keyword>
<keyword evidence="3" id="KW-0804">Transcription</keyword>
<proteinExistence type="predicted"/>
<dbReference type="Pfam" id="PF12833">
    <property type="entry name" value="HTH_18"/>
    <property type="match status" value="1"/>
</dbReference>
<dbReference type="InterPro" id="IPR009057">
    <property type="entry name" value="Homeodomain-like_sf"/>
</dbReference>
<sequence>MKQATRFALQMGWKLLILDMGYAPADVLSLARLPGDLFARPGGASLSPAQYFDLWRGLEQAAGNDELALKLAQAMSVEAFDPAMFACLCSPDLNTALQRLAHYKRLMCPLHMVVDIRAERTLVTLSCYGSDEPIPRSLGVSELVFFTQLARLGTRERIEPLAASVPDVPLNLAPYQAYLGCALGTSEQIQMTFSAQDARRPFLTNNMAMWAAFEPALNSRLSELDAQASLRERVRAVLLETLPAGISSIDAVAQRLATSKRSLQRQLAEESVGFQELLSEVRHELARHYLSRTDISAGEISWLLGFQESNSFIRAFRSWTGTTPAAYRQGRAGMDAQWH</sequence>
<keyword evidence="1" id="KW-0805">Transcription regulation</keyword>
<dbReference type="SMART" id="SM00342">
    <property type="entry name" value="HTH_ARAC"/>
    <property type="match status" value="1"/>
</dbReference>
<dbReference type="Proteomes" id="UP000250790">
    <property type="component" value="Unassembled WGS sequence"/>
</dbReference>
<evidence type="ECO:0000256" key="2">
    <source>
        <dbReference type="ARBA" id="ARBA00023125"/>
    </source>
</evidence>
<evidence type="ECO:0000313" key="5">
    <source>
        <dbReference type="EMBL" id="PUE55632.1"/>
    </source>
</evidence>
<organism evidence="5 6">
    <name type="scientific">Limnohabitans parvus II-B4</name>
    <dbReference type="NCBI Taxonomy" id="1293052"/>
    <lineage>
        <taxon>Bacteria</taxon>
        <taxon>Pseudomonadati</taxon>
        <taxon>Pseudomonadota</taxon>
        <taxon>Betaproteobacteria</taxon>
        <taxon>Burkholderiales</taxon>
        <taxon>Comamonadaceae</taxon>
        <taxon>Limnohabitans</taxon>
    </lineage>
</organism>
<evidence type="ECO:0000259" key="4">
    <source>
        <dbReference type="PROSITE" id="PS01124"/>
    </source>
</evidence>
<dbReference type="GO" id="GO:0003700">
    <property type="term" value="F:DNA-binding transcription factor activity"/>
    <property type="evidence" value="ECO:0007669"/>
    <property type="project" value="InterPro"/>
</dbReference>